<organism evidence="7 8">
    <name type="scientific">Actinoplanes nipponensis</name>
    <dbReference type="NCBI Taxonomy" id="135950"/>
    <lineage>
        <taxon>Bacteria</taxon>
        <taxon>Bacillati</taxon>
        <taxon>Actinomycetota</taxon>
        <taxon>Actinomycetes</taxon>
        <taxon>Micromonosporales</taxon>
        <taxon>Micromonosporaceae</taxon>
        <taxon>Actinoplanes</taxon>
    </lineage>
</organism>
<keyword evidence="8" id="KW-1185">Reference proteome</keyword>
<proteinExistence type="inferred from homology"/>
<feature type="domain" description="ABC transporter" evidence="6">
    <location>
        <begin position="111"/>
        <end position="329"/>
    </location>
</feature>
<dbReference type="AlphaFoldDB" id="A0A919MFF5"/>
<comment type="similarity">
    <text evidence="1">Belongs to the ABC transporter superfamily.</text>
</comment>
<keyword evidence="5" id="KW-0472">Membrane</keyword>
<dbReference type="InterPro" id="IPR003439">
    <property type="entry name" value="ABC_transporter-like_ATP-bd"/>
</dbReference>
<dbReference type="InterPro" id="IPR003593">
    <property type="entry name" value="AAA+_ATPase"/>
</dbReference>
<evidence type="ECO:0000313" key="7">
    <source>
        <dbReference type="EMBL" id="GIE47479.1"/>
    </source>
</evidence>
<dbReference type="Gene3D" id="3.40.50.300">
    <property type="entry name" value="P-loop containing nucleotide triphosphate hydrolases"/>
    <property type="match status" value="1"/>
</dbReference>
<gene>
    <name evidence="7" type="ORF">Ani05nite_10130</name>
</gene>
<protein>
    <recommendedName>
        <fullName evidence="6">ABC transporter domain-containing protein</fullName>
    </recommendedName>
</protein>
<reference evidence="7" key="1">
    <citation type="submission" date="2021-01" db="EMBL/GenBank/DDBJ databases">
        <title>Whole genome shotgun sequence of Actinoplanes nipponensis NBRC 14063.</title>
        <authorList>
            <person name="Komaki H."/>
            <person name="Tamura T."/>
        </authorList>
    </citation>
    <scope>NUCLEOTIDE SEQUENCE</scope>
    <source>
        <strain evidence="7">NBRC 14063</strain>
    </source>
</reference>
<dbReference type="Pfam" id="PF00005">
    <property type="entry name" value="ABC_tran"/>
    <property type="match status" value="1"/>
</dbReference>
<name>A0A919MFF5_9ACTN</name>
<dbReference type="SMART" id="SM00382">
    <property type="entry name" value="AAA"/>
    <property type="match status" value="1"/>
</dbReference>
<dbReference type="PROSITE" id="PS50893">
    <property type="entry name" value="ABC_TRANSPORTER_2"/>
    <property type="match status" value="1"/>
</dbReference>
<dbReference type="GO" id="GO:0016887">
    <property type="term" value="F:ATP hydrolysis activity"/>
    <property type="evidence" value="ECO:0007669"/>
    <property type="project" value="InterPro"/>
</dbReference>
<evidence type="ECO:0000256" key="1">
    <source>
        <dbReference type="ARBA" id="ARBA00005417"/>
    </source>
</evidence>
<dbReference type="GO" id="GO:0005524">
    <property type="term" value="F:ATP binding"/>
    <property type="evidence" value="ECO:0007669"/>
    <property type="project" value="UniProtKB-KW"/>
</dbReference>
<evidence type="ECO:0000256" key="2">
    <source>
        <dbReference type="ARBA" id="ARBA00022448"/>
    </source>
</evidence>
<evidence type="ECO:0000256" key="4">
    <source>
        <dbReference type="ARBA" id="ARBA00022840"/>
    </source>
</evidence>
<keyword evidence="5" id="KW-0812">Transmembrane</keyword>
<dbReference type="PANTHER" id="PTHR43335">
    <property type="entry name" value="ABC TRANSPORTER, ATP-BINDING PROTEIN"/>
    <property type="match status" value="1"/>
</dbReference>
<dbReference type="SUPFAM" id="SSF52540">
    <property type="entry name" value="P-loop containing nucleoside triphosphate hydrolases"/>
    <property type="match status" value="1"/>
</dbReference>
<evidence type="ECO:0000256" key="3">
    <source>
        <dbReference type="ARBA" id="ARBA00022741"/>
    </source>
</evidence>
<evidence type="ECO:0000313" key="8">
    <source>
        <dbReference type="Proteomes" id="UP000647172"/>
    </source>
</evidence>
<keyword evidence="3" id="KW-0547">Nucleotide-binding</keyword>
<dbReference type="EMBL" id="BOMQ01000011">
    <property type="protein sequence ID" value="GIE47479.1"/>
    <property type="molecule type" value="Genomic_DNA"/>
</dbReference>
<comment type="caution">
    <text evidence="7">The sequence shown here is derived from an EMBL/GenBank/DDBJ whole genome shotgun (WGS) entry which is preliminary data.</text>
</comment>
<feature type="transmembrane region" description="Helical" evidence="5">
    <location>
        <begin position="47"/>
        <end position="67"/>
    </location>
</feature>
<dbReference type="InterPro" id="IPR027417">
    <property type="entry name" value="P-loop_NTPase"/>
</dbReference>
<evidence type="ECO:0000256" key="5">
    <source>
        <dbReference type="SAM" id="Phobius"/>
    </source>
</evidence>
<sequence>MADVDVGLPDGRTMLALLPLALVVLGLVAYSLVRLACAPSAPYLPKWLWAAIMLVSMPWGAIAYLLLARGDVPAPPVAAATPVAPPEESRPPPVAAPVVAAAPDPATAVAVSTRGLTRDYGGGAGLFDVNLAVPRGAVYGLVGPNGAGKSTLLSILTGLRRADSGSVRLDVPATALAVCPDVPEFDPWLTAFEVVDFARSYVAPGRGPDAVRRALADAGLAEVAGRRVGGFSRGMTQRLGLAVALVGDPRVLLLDEPTSALDPAGRAEMLDLVAGMRGRRTVIFSSHILADVQRVADVVGVLRAGRLLFQGPTRSLVEEHLDPRWLLRLTGPVDEVVAKLRGRSWVRRVDVLDGARIRVEADTVRHGEYGIPEVVASCRAGLVSCEPVAADLESAFLALTGPGGQEARR</sequence>
<evidence type="ECO:0000259" key="6">
    <source>
        <dbReference type="PROSITE" id="PS50893"/>
    </source>
</evidence>
<keyword evidence="5" id="KW-1133">Transmembrane helix</keyword>
<accession>A0A919MFF5</accession>
<keyword evidence="2" id="KW-0813">Transport</keyword>
<feature type="transmembrane region" description="Helical" evidence="5">
    <location>
        <begin position="14"/>
        <end position="35"/>
    </location>
</feature>
<dbReference type="Proteomes" id="UP000647172">
    <property type="component" value="Unassembled WGS sequence"/>
</dbReference>
<dbReference type="RefSeq" id="WP_203765566.1">
    <property type="nucleotide sequence ID" value="NZ_BAAAYJ010000076.1"/>
</dbReference>
<keyword evidence="4" id="KW-0067">ATP-binding</keyword>